<name>A0A1H0N4Q9_9ACTN</name>
<dbReference type="RefSeq" id="WP_093787179.1">
    <property type="nucleotide sequence ID" value="NZ_FNIE01000013.1"/>
</dbReference>
<feature type="domain" description="ThuA-like" evidence="1">
    <location>
        <begin position="5"/>
        <end position="217"/>
    </location>
</feature>
<reference evidence="3" key="1">
    <citation type="submission" date="2016-10" db="EMBL/GenBank/DDBJ databases">
        <authorList>
            <person name="Varghese N."/>
            <person name="Submissions S."/>
        </authorList>
    </citation>
    <scope>NUCLEOTIDE SEQUENCE [LARGE SCALE GENOMIC DNA]</scope>
    <source>
        <strain evidence="3">CGMCC 4.2022</strain>
    </source>
</reference>
<dbReference type="Pfam" id="PF06283">
    <property type="entry name" value="ThuA"/>
    <property type="match status" value="1"/>
</dbReference>
<evidence type="ECO:0000313" key="2">
    <source>
        <dbReference type="EMBL" id="SDO87496.1"/>
    </source>
</evidence>
<dbReference type="PANTHER" id="PTHR40469:SF2">
    <property type="entry name" value="GALACTOSE-BINDING DOMAIN-LIKE SUPERFAMILY PROTEIN"/>
    <property type="match status" value="1"/>
</dbReference>
<dbReference type="STRING" id="310781.SAMN05216259_113222"/>
<evidence type="ECO:0000313" key="3">
    <source>
        <dbReference type="Proteomes" id="UP000199341"/>
    </source>
</evidence>
<dbReference type="SUPFAM" id="SSF52317">
    <property type="entry name" value="Class I glutamine amidotransferase-like"/>
    <property type="match status" value="1"/>
</dbReference>
<dbReference type="Gene3D" id="3.40.50.880">
    <property type="match status" value="1"/>
</dbReference>
<sequence>MTLRNALVVRGGWEGHSPVGTTDSFLPFLERSGFGTTVSDSLDSYADADLMARTDLIVQCWTMGTITREQLTGLTGAVAAGTGLAGWHGGIADSFRNSSDYLHLIGGQFACHPRGFVDYRVDIVPEHAGHPIVAGLPELAVHTEQYWVLADTHNEVLATTTVPSLPGDPWAEPVVSPAVWTRTWGSGRVFVCTVGHRLEDLDAPGIRTLVERGMTWAAR</sequence>
<accession>A0A1H0N4Q9</accession>
<evidence type="ECO:0000259" key="1">
    <source>
        <dbReference type="Pfam" id="PF06283"/>
    </source>
</evidence>
<proteinExistence type="predicted"/>
<dbReference type="Proteomes" id="UP000199341">
    <property type="component" value="Unassembled WGS sequence"/>
</dbReference>
<dbReference type="InterPro" id="IPR029062">
    <property type="entry name" value="Class_I_gatase-like"/>
</dbReference>
<dbReference type="PANTHER" id="PTHR40469">
    <property type="entry name" value="SECRETED GLYCOSYL HYDROLASE"/>
    <property type="match status" value="1"/>
</dbReference>
<protein>
    <recommendedName>
        <fullName evidence="1">ThuA-like domain-containing protein</fullName>
    </recommendedName>
</protein>
<gene>
    <name evidence="2" type="ORF">SAMN05216259_113222</name>
</gene>
<dbReference type="OrthoDB" id="9785923at2"/>
<dbReference type="AlphaFoldDB" id="A0A1H0N4Q9"/>
<keyword evidence="3" id="KW-1185">Reference proteome</keyword>
<organism evidence="2 3">
    <name type="scientific">Actinacidiphila guanduensis</name>
    <dbReference type="NCBI Taxonomy" id="310781"/>
    <lineage>
        <taxon>Bacteria</taxon>
        <taxon>Bacillati</taxon>
        <taxon>Actinomycetota</taxon>
        <taxon>Actinomycetes</taxon>
        <taxon>Kitasatosporales</taxon>
        <taxon>Streptomycetaceae</taxon>
        <taxon>Actinacidiphila</taxon>
    </lineage>
</organism>
<dbReference type="InterPro" id="IPR029010">
    <property type="entry name" value="ThuA-like"/>
</dbReference>
<dbReference type="EMBL" id="FNIE01000013">
    <property type="protein sequence ID" value="SDO87496.1"/>
    <property type="molecule type" value="Genomic_DNA"/>
</dbReference>